<feature type="region of interest" description="Disordered" evidence="1">
    <location>
        <begin position="1"/>
        <end position="55"/>
    </location>
</feature>
<accession>A0A812U1L2</accession>
<gene>
    <name evidence="2" type="ORF">SNAT2548_LOCUS30711</name>
</gene>
<dbReference type="Proteomes" id="UP000604046">
    <property type="component" value="Unassembled WGS sequence"/>
</dbReference>
<feature type="region of interest" description="Disordered" evidence="1">
    <location>
        <begin position="189"/>
        <end position="241"/>
    </location>
</feature>
<sequence>MASLVFPVGPRPSVTRDDRARQRGQCSLQSRTLQRGGAGLHGGLRRPCQHGGAATSHALLQQGRRTPPAALALLADLPQEGVGSLIRKAEWRLKRAEELMEIRREHEEARALVPSDAAGALRHSDAARKRAEAAGLADSELAEMQYTSGLALCRMCCFADATGCFERCLKLSPGHAEAATRLAAAQRAMRAGEPTLKASRNPCASPSRSSRTPARPGSMTSAMCERSPSVKMTSCQRSPRKTPPRLARCAWSSTRCWSPSAAGSGTRRCCKPPGWRSTGGGCLRPAEQVFRCSRWGQDLASWVSPRRSSPKQTRCARKLLPEARVVMTDYDPAVLAAIQTNIAANFGEDERKPQTGRLDFRDFDAATLEAAREDPPGGALKELAETKQLGSFHMVLGSDVVYDSYHGRQLALVTSAMLWSPPSDYDGPAPCAVFLLPDSRPRLASFVQALPSAGLSCRIERLETRCAFFRRLRRCHPSLGEDNSYSLYFVERLTADAQTAEKKGAVGVMSHGAQRWLDSGRGLERLVEERLKAQSAAQAAAMRDSETRVTAVSNELTAVSEGHRLQVLKITQAVSELGRDRLGMGVMCCSGWGR</sequence>
<dbReference type="InterPro" id="IPR029063">
    <property type="entry name" value="SAM-dependent_MTases_sf"/>
</dbReference>
<protein>
    <submittedName>
        <fullName evidence="2">Uncharacterized protein</fullName>
    </submittedName>
</protein>
<name>A0A812U1L2_9DINO</name>
<dbReference type="AlphaFoldDB" id="A0A812U1L2"/>
<proteinExistence type="predicted"/>
<comment type="caution">
    <text evidence="2">The sequence shown here is derived from an EMBL/GenBank/DDBJ whole genome shotgun (WGS) entry which is preliminary data.</text>
</comment>
<dbReference type="InterPro" id="IPR011990">
    <property type="entry name" value="TPR-like_helical_dom_sf"/>
</dbReference>
<feature type="compositionally biased region" description="Low complexity" evidence="1">
    <location>
        <begin position="205"/>
        <end position="218"/>
    </location>
</feature>
<evidence type="ECO:0000313" key="2">
    <source>
        <dbReference type="EMBL" id="CAE7547238.1"/>
    </source>
</evidence>
<keyword evidence="3" id="KW-1185">Reference proteome</keyword>
<organism evidence="2 3">
    <name type="scientific">Symbiodinium natans</name>
    <dbReference type="NCBI Taxonomy" id="878477"/>
    <lineage>
        <taxon>Eukaryota</taxon>
        <taxon>Sar</taxon>
        <taxon>Alveolata</taxon>
        <taxon>Dinophyceae</taxon>
        <taxon>Suessiales</taxon>
        <taxon>Symbiodiniaceae</taxon>
        <taxon>Symbiodinium</taxon>
    </lineage>
</organism>
<evidence type="ECO:0000256" key="1">
    <source>
        <dbReference type="SAM" id="MobiDB-lite"/>
    </source>
</evidence>
<dbReference type="OrthoDB" id="433955at2759"/>
<reference evidence="2" key="1">
    <citation type="submission" date="2021-02" db="EMBL/GenBank/DDBJ databases">
        <authorList>
            <person name="Dougan E. K."/>
            <person name="Rhodes N."/>
            <person name="Thang M."/>
            <person name="Chan C."/>
        </authorList>
    </citation>
    <scope>NUCLEOTIDE SEQUENCE</scope>
</reference>
<dbReference type="Gene3D" id="3.40.50.150">
    <property type="entry name" value="Vaccinia Virus protein VP39"/>
    <property type="match status" value="1"/>
</dbReference>
<dbReference type="EMBL" id="CAJNDS010002620">
    <property type="protein sequence ID" value="CAE7547238.1"/>
    <property type="molecule type" value="Genomic_DNA"/>
</dbReference>
<evidence type="ECO:0000313" key="3">
    <source>
        <dbReference type="Proteomes" id="UP000604046"/>
    </source>
</evidence>
<dbReference type="SUPFAM" id="SSF48452">
    <property type="entry name" value="TPR-like"/>
    <property type="match status" value="1"/>
</dbReference>